<comment type="caution">
    <text evidence="1">The sequence shown here is derived from an EMBL/GenBank/DDBJ whole genome shotgun (WGS) entry which is preliminary data.</text>
</comment>
<organism evidence="1 2">
    <name type="scientific">Camelimonas abortus</name>
    <dbReference type="NCBI Taxonomy" id="1017184"/>
    <lineage>
        <taxon>Bacteria</taxon>
        <taxon>Pseudomonadati</taxon>
        <taxon>Pseudomonadota</taxon>
        <taxon>Alphaproteobacteria</taxon>
        <taxon>Hyphomicrobiales</taxon>
        <taxon>Chelatococcaceae</taxon>
        <taxon>Camelimonas</taxon>
    </lineage>
</organism>
<keyword evidence="1" id="KW-0328">Glycosyltransferase</keyword>
<evidence type="ECO:0000313" key="2">
    <source>
        <dbReference type="Proteomes" id="UP001595536"/>
    </source>
</evidence>
<keyword evidence="1" id="KW-0808">Transferase</keyword>
<sequence>MAGEAPVPVAFYAPMKPPDHPQPSGDRTVARALWAALRAAGYAPQLASRLRAHEKAGDAAAQRAIRAAAQAEAERLTGRWRAAPAPERPALWFTYHLYDRAPDWIGPQVAAALGIPYVAAEASLAPGRAAGPWRDGHAAVVAALRQAAAVFVLNENDRPCLLSAPELADVDMAGKCVSLPPFLARIPAAPARPPRPEGPLRLLAVAMLRHGDKLRSLATLAAALARLPRHDWRLTVVGDGPARAEAAALFAPFGARAAMPGAVNDPAELDAVYAAHDLFVWPACNEAFGMALLEAQASALPVLAGAWGGVPGVVAEGDGGWLAAADEALARHDPQAADARLAETFACRLGELIAAERRAPGFLAAAGQAGRARVLR</sequence>
<name>A0ABV7LFA9_9HYPH</name>
<dbReference type="SUPFAM" id="SSF53756">
    <property type="entry name" value="UDP-Glycosyltransferase/glycogen phosphorylase"/>
    <property type="match status" value="1"/>
</dbReference>
<dbReference type="RefSeq" id="WP_376868847.1">
    <property type="nucleotide sequence ID" value="NZ_JBHRUV010000040.1"/>
</dbReference>
<dbReference type="EC" id="2.4.-.-" evidence="1"/>
<feature type="non-terminal residue" evidence="1">
    <location>
        <position position="376"/>
    </location>
</feature>
<protein>
    <submittedName>
        <fullName evidence="1">Glycosyltransferase</fullName>
        <ecNumber evidence="1">2.4.-.-</ecNumber>
    </submittedName>
</protein>
<dbReference type="Pfam" id="PF13692">
    <property type="entry name" value="Glyco_trans_1_4"/>
    <property type="match status" value="1"/>
</dbReference>
<accession>A0ABV7LFA9</accession>
<dbReference type="PANTHER" id="PTHR45947:SF3">
    <property type="entry name" value="SULFOQUINOVOSYL TRANSFERASE SQD2"/>
    <property type="match status" value="1"/>
</dbReference>
<evidence type="ECO:0000313" key="1">
    <source>
        <dbReference type="EMBL" id="MFC3266439.1"/>
    </source>
</evidence>
<reference evidence="2" key="1">
    <citation type="journal article" date="2019" name="Int. J. Syst. Evol. Microbiol.">
        <title>The Global Catalogue of Microorganisms (GCM) 10K type strain sequencing project: providing services to taxonomists for standard genome sequencing and annotation.</title>
        <authorList>
            <consortium name="The Broad Institute Genomics Platform"/>
            <consortium name="The Broad Institute Genome Sequencing Center for Infectious Disease"/>
            <person name="Wu L."/>
            <person name="Ma J."/>
        </authorList>
    </citation>
    <scope>NUCLEOTIDE SEQUENCE [LARGE SCALE GENOMIC DNA]</scope>
    <source>
        <strain evidence="2">CCM 7941</strain>
    </source>
</reference>
<proteinExistence type="predicted"/>
<dbReference type="GO" id="GO:0016757">
    <property type="term" value="F:glycosyltransferase activity"/>
    <property type="evidence" value="ECO:0007669"/>
    <property type="project" value="UniProtKB-KW"/>
</dbReference>
<dbReference type="PANTHER" id="PTHR45947">
    <property type="entry name" value="SULFOQUINOVOSYL TRANSFERASE SQD2"/>
    <property type="match status" value="1"/>
</dbReference>
<dbReference type="Proteomes" id="UP001595536">
    <property type="component" value="Unassembled WGS sequence"/>
</dbReference>
<dbReference type="EMBL" id="JBHRUV010000040">
    <property type="protein sequence ID" value="MFC3266439.1"/>
    <property type="molecule type" value="Genomic_DNA"/>
</dbReference>
<keyword evidence="2" id="KW-1185">Reference proteome</keyword>
<dbReference type="InterPro" id="IPR050194">
    <property type="entry name" value="Glycosyltransferase_grp1"/>
</dbReference>
<gene>
    <name evidence="1" type="ORF">ACFOEX_08745</name>
</gene>
<dbReference type="Gene3D" id="3.40.50.2000">
    <property type="entry name" value="Glycogen Phosphorylase B"/>
    <property type="match status" value="2"/>
</dbReference>